<dbReference type="EMBL" id="JALJOR010000004">
    <property type="protein sequence ID" value="KAK9817688.1"/>
    <property type="molecule type" value="Genomic_DNA"/>
</dbReference>
<protein>
    <submittedName>
        <fullName evidence="2">Uncharacterized protein</fullName>
    </submittedName>
</protein>
<comment type="caution">
    <text evidence="2">The sequence shown here is derived from an EMBL/GenBank/DDBJ whole genome shotgun (WGS) entry which is preliminary data.</text>
</comment>
<evidence type="ECO:0000256" key="1">
    <source>
        <dbReference type="SAM" id="SignalP"/>
    </source>
</evidence>
<reference evidence="2 3" key="1">
    <citation type="journal article" date="2024" name="Nat. Commun.">
        <title>Phylogenomics reveals the evolutionary origins of lichenization in chlorophyte algae.</title>
        <authorList>
            <person name="Puginier C."/>
            <person name="Libourel C."/>
            <person name="Otte J."/>
            <person name="Skaloud P."/>
            <person name="Haon M."/>
            <person name="Grisel S."/>
            <person name="Petersen M."/>
            <person name="Berrin J.G."/>
            <person name="Delaux P.M."/>
            <person name="Dal Grande F."/>
            <person name="Keller J."/>
        </authorList>
    </citation>
    <scope>NUCLEOTIDE SEQUENCE [LARGE SCALE GENOMIC DNA]</scope>
    <source>
        <strain evidence="2 3">SAG 2043</strain>
    </source>
</reference>
<feature type="signal peptide" evidence="1">
    <location>
        <begin position="1"/>
        <end position="22"/>
    </location>
</feature>
<dbReference type="AlphaFoldDB" id="A0AAW1QA26"/>
<proteinExistence type="predicted"/>
<organism evidence="2 3">
    <name type="scientific">[Myrmecia] bisecta</name>
    <dbReference type="NCBI Taxonomy" id="41462"/>
    <lineage>
        <taxon>Eukaryota</taxon>
        <taxon>Viridiplantae</taxon>
        <taxon>Chlorophyta</taxon>
        <taxon>core chlorophytes</taxon>
        <taxon>Trebouxiophyceae</taxon>
        <taxon>Trebouxiales</taxon>
        <taxon>Trebouxiaceae</taxon>
        <taxon>Myrmecia</taxon>
    </lineage>
</organism>
<evidence type="ECO:0000313" key="2">
    <source>
        <dbReference type="EMBL" id="KAK9817688.1"/>
    </source>
</evidence>
<evidence type="ECO:0000313" key="3">
    <source>
        <dbReference type="Proteomes" id="UP001489004"/>
    </source>
</evidence>
<gene>
    <name evidence="2" type="ORF">WJX72_000652</name>
</gene>
<dbReference type="Proteomes" id="UP001489004">
    <property type="component" value="Unassembled WGS sequence"/>
</dbReference>
<name>A0AAW1QA26_9CHLO</name>
<feature type="chain" id="PRO_5043654412" evidence="1">
    <location>
        <begin position="23"/>
        <end position="104"/>
    </location>
</feature>
<keyword evidence="3" id="KW-1185">Reference proteome</keyword>
<keyword evidence="1" id="KW-0732">Signal</keyword>
<sequence>MRLLRSLLLALVLLCLLQSAVVFTLNPSNRGAATQRNPGVKQEDYLNAEAIKSDPGLKAYHDWQAAKLEGRPEGKGAFVGRVPPDLLHQAVHDQQVYGEDHDEF</sequence>
<accession>A0AAW1QA26</accession>